<keyword evidence="3" id="KW-1185">Reference proteome</keyword>
<evidence type="ECO:0000256" key="1">
    <source>
        <dbReference type="SAM" id="SignalP"/>
    </source>
</evidence>
<dbReference type="AlphaFoldDB" id="A0A1W0WDW7"/>
<feature type="signal peptide" evidence="1">
    <location>
        <begin position="1"/>
        <end position="28"/>
    </location>
</feature>
<organism evidence="2 3">
    <name type="scientific">Hypsibius exemplaris</name>
    <name type="common">Freshwater tardigrade</name>
    <dbReference type="NCBI Taxonomy" id="2072580"/>
    <lineage>
        <taxon>Eukaryota</taxon>
        <taxon>Metazoa</taxon>
        <taxon>Ecdysozoa</taxon>
        <taxon>Tardigrada</taxon>
        <taxon>Eutardigrada</taxon>
        <taxon>Parachela</taxon>
        <taxon>Hypsibioidea</taxon>
        <taxon>Hypsibiidae</taxon>
        <taxon>Hypsibius</taxon>
    </lineage>
</organism>
<reference evidence="3" key="1">
    <citation type="submission" date="2017-01" db="EMBL/GenBank/DDBJ databases">
        <title>Comparative genomics of anhydrobiosis in the tardigrade Hypsibius dujardini.</title>
        <authorList>
            <person name="Yoshida Y."/>
            <person name="Koutsovoulos G."/>
            <person name="Laetsch D."/>
            <person name="Stevens L."/>
            <person name="Kumar S."/>
            <person name="Horikawa D."/>
            <person name="Ishino K."/>
            <person name="Komine S."/>
            <person name="Tomita M."/>
            <person name="Blaxter M."/>
            <person name="Arakawa K."/>
        </authorList>
    </citation>
    <scope>NUCLEOTIDE SEQUENCE [LARGE SCALE GENOMIC DNA]</scope>
    <source>
        <strain evidence="3">Z151</strain>
    </source>
</reference>
<accession>A0A1W0WDW7</accession>
<evidence type="ECO:0000313" key="3">
    <source>
        <dbReference type="Proteomes" id="UP000192578"/>
    </source>
</evidence>
<feature type="chain" id="PRO_5013139570" description="WAP domain-containing protein" evidence="1">
    <location>
        <begin position="29"/>
        <end position="112"/>
    </location>
</feature>
<dbReference type="Proteomes" id="UP000192578">
    <property type="component" value="Unassembled WGS sequence"/>
</dbReference>
<sequence length="112" mass="11742">MFAKAGTLVLVLLVQSALSLRAAPAAHAQPGSDVREAKFPWLWAAGALAGGLAYINDRTTCVNPLGAEGRCLKKCKDMGRCYGACDSLACICVTRRAGCPRGNSVCQRECPA</sequence>
<gene>
    <name evidence="2" type="ORF">BV898_12353</name>
</gene>
<dbReference type="EMBL" id="MTYJ01000124">
    <property type="protein sequence ID" value="OQV13401.1"/>
    <property type="molecule type" value="Genomic_DNA"/>
</dbReference>
<protein>
    <recommendedName>
        <fullName evidence="4">WAP domain-containing protein</fullName>
    </recommendedName>
</protein>
<proteinExistence type="predicted"/>
<name>A0A1W0WDW7_HYPEX</name>
<evidence type="ECO:0000313" key="2">
    <source>
        <dbReference type="EMBL" id="OQV13401.1"/>
    </source>
</evidence>
<evidence type="ECO:0008006" key="4">
    <source>
        <dbReference type="Google" id="ProtNLM"/>
    </source>
</evidence>
<keyword evidence="1" id="KW-0732">Signal</keyword>
<comment type="caution">
    <text evidence="2">The sequence shown here is derived from an EMBL/GenBank/DDBJ whole genome shotgun (WGS) entry which is preliminary data.</text>
</comment>